<gene>
    <name evidence="7" type="ORF">HNQ80_001744</name>
</gene>
<dbReference type="InterPro" id="IPR036291">
    <property type="entry name" value="NAD(P)-bd_dom_sf"/>
</dbReference>
<evidence type="ECO:0000256" key="2">
    <source>
        <dbReference type="ARBA" id="ARBA00005689"/>
    </source>
</evidence>
<dbReference type="PANTHER" id="PTHR42795:SF1">
    <property type="entry name" value="ALANINE DEHYDROGENASE"/>
    <property type="match status" value="1"/>
</dbReference>
<comment type="similarity">
    <text evidence="2">Belongs to the AlaDH/PNT family.</text>
</comment>
<keyword evidence="8" id="KW-1185">Reference proteome</keyword>
<proteinExistence type="inferred from homology"/>
<sequence>MKIGIPKEMANSEYRVGMTHLGVRKLVEAGHEAFVCSGAGIYSGINDQQYRDAGAVILESSAEVYVNSDLIVKVKPPINEEFEWIRKEQIIFSYILPERNRDLCHHFIQKEITAFGYEAVEDQRGDKPLLAPMSEIAGRMAIMVASNFLQTTFGGKGLMVGCMSGIAPVEVVILGAGIAAQGAAFVAAGLGCNVTVLNRGINRLKVLEQRLGRRAVYLTLSNENLTKFIGIADILINTIDQMGEKDAHLISREMLRDMKKGSVIVDVACDKQGTIETSKPTTHEVPVYVIDDIIHCAIPNLPGAVPQTATLALAEATLPYILKLANQGYKKSVLNDMGLRKGLCFYEGRLLHMRASENFGLDYNTFESCSLQRKE</sequence>
<dbReference type="GO" id="GO:0000286">
    <property type="term" value="F:alanine dehydrogenase activity"/>
    <property type="evidence" value="ECO:0007669"/>
    <property type="project" value="UniProtKB-EC"/>
</dbReference>
<dbReference type="EMBL" id="JACHEN010000009">
    <property type="protein sequence ID" value="MBB6215655.1"/>
    <property type="molecule type" value="Genomic_DNA"/>
</dbReference>
<name>A0A841KZU5_9FIRM</name>
<evidence type="ECO:0000313" key="8">
    <source>
        <dbReference type="Proteomes" id="UP000579281"/>
    </source>
</evidence>
<keyword evidence="4 7" id="KW-0560">Oxidoreductase</keyword>
<dbReference type="GO" id="GO:0042853">
    <property type="term" value="P:L-alanine catabolic process"/>
    <property type="evidence" value="ECO:0007669"/>
    <property type="project" value="InterPro"/>
</dbReference>
<dbReference type="SUPFAM" id="SSF51735">
    <property type="entry name" value="NAD(P)-binding Rossmann-fold domains"/>
    <property type="match status" value="1"/>
</dbReference>
<organism evidence="7 8">
    <name type="scientific">Anaerosolibacter carboniphilus</name>
    <dbReference type="NCBI Taxonomy" id="1417629"/>
    <lineage>
        <taxon>Bacteria</taxon>
        <taxon>Bacillati</taxon>
        <taxon>Bacillota</taxon>
        <taxon>Clostridia</taxon>
        <taxon>Peptostreptococcales</taxon>
        <taxon>Thermotaleaceae</taxon>
        <taxon>Anaerosolibacter</taxon>
    </lineage>
</organism>
<reference evidence="7 8" key="1">
    <citation type="submission" date="2020-08" db="EMBL/GenBank/DDBJ databases">
        <title>Genomic Encyclopedia of Type Strains, Phase IV (KMG-IV): sequencing the most valuable type-strain genomes for metagenomic binning, comparative biology and taxonomic classification.</title>
        <authorList>
            <person name="Goeker M."/>
        </authorList>
    </citation>
    <scope>NUCLEOTIDE SEQUENCE [LARGE SCALE GENOMIC DNA]</scope>
    <source>
        <strain evidence="7 8">DSM 103526</strain>
    </source>
</reference>
<evidence type="ECO:0000313" key="7">
    <source>
        <dbReference type="EMBL" id="MBB6215655.1"/>
    </source>
</evidence>
<dbReference type="RefSeq" id="WP_184310139.1">
    <property type="nucleotide sequence ID" value="NZ_JACHEN010000009.1"/>
</dbReference>
<dbReference type="GO" id="GO:0005886">
    <property type="term" value="C:plasma membrane"/>
    <property type="evidence" value="ECO:0007669"/>
    <property type="project" value="TreeGrafter"/>
</dbReference>
<evidence type="ECO:0000259" key="5">
    <source>
        <dbReference type="SMART" id="SM01002"/>
    </source>
</evidence>
<accession>A0A841KZU5</accession>
<comment type="pathway">
    <text evidence="1">Amino-acid degradation; L-alanine degradation via dehydrogenase pathway; NH(3) and pyruvate from L-alanine: step 1/1.</text>
</comment>
<evidence type="ECO:0000256" key="1">
    <source>
        <dbReference type="ARBA" id="ARBA00005206"/>
    </source>
</evidence>
<dbReference type="PANTHER" id="PTHR42795">
    <property type="entry name" value="ALANINE DEHYDROGENASE"/>
    <property type="match status" value="1"/>
</dbReference>
<dbReference type="SMART" id="SM01003">
    <property type="entry name" value="AlaDh_PNT_N"/>
    <property type="match status" value="1"/>
</dbReference>
<dbReference type="InterPro" id="IPR007886">
    <property type="entry name" value="AlaDH/PNT_N"/>
</dbReference>
<dbReference type="Gene3D" id="3.40.50.720">
    <property type="entry name" value="NAD(P)-binding Rossmann-like Domain"/>
    <property type="match status" value="2"/>
</dbReference>
<dbReference type="Pfam" id="PF01262">
    <property type="entry name" value="AlaDh_PNT_C"/>
    <property type="match status" value="1"/>
</dbReference>
<dbReference type="EC" id="1.4.1.1" evidence="3"/>
<feature type="domain" description="Alanine dehydrogenase/pyridine nucleotide transhydrogenase NAD(H)-binding" evidence="5">
    <location>
        <begin position="149"/>
        <end position="297"/>
    </location>
</feature>
<dbReference type="SUPFAM" id="SSF52283">
    <property type="entry name" value="Formate/glycerate dehydrogenase catalytic domain-like"/>
    <property type="match status" value="1"/>
</dbReference>
<dbReference type="InterPro" id="IPR008141">
    <property type="entry name" value="Ala_DH"/>
</dbReference>
<dbReference type="CDD" id="cd05305">
    <property type="entry name" value="L-AlaDH"/>
    <property type="match status" value="1"/>
</dbReference>
<feature type="domain" description="Alanine dehydrogenase/pyridine nucleotide transhydrogenase N-terminal" evidence="6">
    <location>
        <begin position="4"/>
        <end position="137"/>
    </location>
</feature>
<protein>
    <recommendedName>
        <fullName evidence="3">alanine dehydrogenase</fullName>
        <ecNumber evidence="3">1.4.1.1</ecNumber>
    </recommendedName>
</protein>
<dbReference type="Pfam" id="PF05222">
    <property type="entry name" value="AlaDh_PNT_N"/>
    <property type="match status" value="1"/>
</dbReference>
<dbReference type="Proteomes" id="UP000579281">
    <property type="component" value="Unassembled WGS sequence"/>
</dbReference>
<dbReference type="AlphaFoldDB" id="A0A841KZU5"/>
<dbReference type="SMART" id="SM01002">
    <property type="entry name" value="AlaDh_PNT_C"/>
    <property type="match status" value="1"/>
</dbReference>
<dbReference type="InterPro" id="IPR007698">
    <property type="entry name" value="AlaDH/PNT_NAD(H)-bd"/>
</dbReference>
<comment type="caution">
    <text evidence="7">The sequence shown here is derived from an EMBL/GenBank/DDBJ whole genome shotgun (WGS) entry which is preliminary data.</text>
</comment>
<evidence type="ECO:0000256" key="4">
    <source>
        <dbReference type="ARBA" id="ARBA00023002"/>
    </source>
</evidence>
<evidence type="ECO:0000256" key="3">
    <source>
        <dbReference type="ARBA" id="ARBA00012897"/>
    </source>
</evidence>
<evidence type="ECO:0000259" key="6">
    <source>
        <dbReference type="SMART" id="SM01003"/>
    </source>
</evidence>